<keyword evidence="5 7" id="KW-1133">Transmembrane helix</keyword>
<feature type="transmembrane region" description="Helical" evidence="7">
    <location>
        <begin position="290"/>
        <end position="308"/>
    </location>
</feature>
<feature type="transmembrane region" description="Helical" evidence="7">
    <location>
        <begin position="320"/>
        <end position="340"/>
    </location>
</feature>
<dbReference type="EMBL" id="JACOPQ010000005">
    <property type="protein sequence ID" value="MBC5737017.1"/>
    <property type="molecule type" value="Genomic_DNA"/>
</dbReference>
<reference evidence="8" key="1">
    <citation type="submission" date="2020-08" db="EMBL/GenBank/DDBJ databases">
        <title>Genome public.</title>
        <authorList>
            <person name="Liu C."/>
            <person name="Sun Q."/>
        </authorList>
    </citation>
    <scope>NUCLEOTIDE SEQUENCE</scope>
    <source>
        <strain evidence="8">NSJ-52</strain>
    </source>
</reference>
<feature type="transmembrane region" description="Helical" evidence="7">
    <location>
        <begin position="40"/>
        <end position="62"/>
    </location>
</feature>
<name>A0A8J6J6H5_9FIRM</name>
<comment type="caution">
    <text evidence="8">The sequence shown here is derived from an EMBL/GenBank/DDBJ whole genome shotgun (WGS) entry which is preliminary data.</text>
</comment>
<feature type="transmembrane region" description="Helical" evidence="7">
    <location>
        <begin position="155"/>
        <end position="176"/>
    </location>
</feature>
<sequence length="343" mass="35973">MAEVKEKRGAAGLLPGLGACVVIGAAAWCMAKYIPVAGKLIGGPVFAILLGMILAFVKRPAWFQAGITFSGKKILQYSIIFLGFGMDIMTVLKTGGQSLAVMLCTIAASLLTAFLVGRALKVDGNTSILIGVGTSICGGSAIAATAPVIDADDKEVAYSISTIFLFNILAVFIFPALGRVFGMSDTGFGVWAGTAINDTSSVVAAGFSFSDAAGEMATIVKLTRTLMIIPITLILALWRTRKVEKTDEAQGINYSLAKIFPWFVLGFLATAIFNSVGILPPAASNFLNEFGKFGIMVAMAGIGLNTNVKSLFKNGMRPIALGLCCWFAVAVVSLLVQRFVGLV</sequence>
<organism evidence="8 9">
    <name type="scientific">Lawsonibacter faecis</name>
    <dbReference type="NCBI Taxonomy" id="2763052"/>
    <lineage>
        <taxon>Bacteria</taxon>
        <taxon>Bacillati</taxon>
        <taxon>Bacillota</taxon>
        <taxon>Clostridia</taxon>
        <taxon>Eubacteriales</taxon>
        <taxon>Oscillospiraceae</taxon>
        <taxon>Lawsonibacter</taxon>
    </lineage>
</organism>
<feature type="transmembrane region" description="Helical" evidence="7">
    <location>
        <begin position="128"/>
        <end position="149"/>
    </location>
</feature>
<dbReference type="PANTHER" id="PTHR30106:SF1">
    <property type="entry name" value="UPF0324 MEMBRANE PROTEIN FN0533"/>
    <property type="match status" value="1"/>
</dbReference>
<feature type="transmembrane region" description="Helical" evidence="7">
    <location>
        <begin position="98"/>
        <end position="116"/>
    </location>
</feature>
<dbReference type="RefSeq" id="WP_155147519.1">
    <property type="nucleotide sequence ID" value="NZ_JACOPQ010000005.1"/>
</dbReference>
<dbReference type="PROSITE" id="PS51257">
    <property type="entry name" value="PROKAR_LIPOPROTEIN"/>
    <property type="match status" value="1"/>
</dbReference>
<keyword evidence="3" id="KW-1003">Cell membrane</keyword>
<gene>
    <name evidence="8" type="ORF">H8S62_08310</name>
</gene>
<feature type="transmembrane region" description="Helical" evidence="7">
    <location>
        <begin position="12"/>
        <end position="34"/>
    </location>
</feature>
<comment type="subcellular location">
    <subcellularLocation>
        <location evidence="1">Cell membrane</location>
        <topology evidence="1">Multi-pass membrane protein</topology>
    </subcellularLocation>
</comment>
<evidence type="ECO:0000256" key="3">
    <source>
        <dbReference type="ARBA" id="ARBA00022475"/>
    </source>
</evidence>
<dbReference type="PANTHER" id="PTHR30106">
    <property type="entry name" value="INNER MEMBRANE PROTEIN YEIH-RELATED"/>
    <property type="match status" value="1"/>
</dbReference>
<keyword evidence="6 7" id="KW-0472">Membrane</keyword>
<evidence type="ECO:0000313" key="8">
    <source>
        <dbReference type="EMBL" id="MBC5737017.1"/>
    </source>
</evidence>
<protein>
    <submittedName>
        <fullName evidence="8">YeiH family putative sulfate export transporter</fullName>
    </submittedName>
</protein>
<dbReference type="AlphaFoldDB" id="A0A8J6J6H5"/>
<dbReference type="Pfam" id="PF03601">
    <property type="entry name" value="Cons_hypoth698"/>
    <property type="match status" value="1"/>
</dbReference>
<feature type="transmembrane region" description="Helical" evidence="7">
    <location>
        <begin position="259"/>
        <end position="278"/>
    </location>
</feature>
<proteinExistence type="inferred from homology"/>
<keyword evidence="4 7" id="KW-0812">Transmembrane</keyword>
<dbReference type="InterPro" id="IPR018383">
    <property type="entry name" value="UPF0324_pro"/>
</dbReference>
<evidence type="ECO:0000256" key="6">
    <source>
        <dbReference type="ARBA" id="ARBA00023136"/>
    </source>
</evidence>
<evidence type="ECO:0000256" key="1">
    <source>
        <dbReference type="ARBA" id="ARBA00004651"/>
    </source>
</evidence>
<dbReference type="Proteomes" id="UP000607645">
    <property type="component" value="Unassembled WGS sequence"/>
</dbReference>
<evidence type="ECO:0000256" key="2">
    <source>
        <dbReference type="ARBA" id="ARBA00007977"/>
    </source>
</evidence>
<dbReference type="GO" id="GO:0005886">
    <property type="term" value="C:plasma membrane"/>
    <property type="evidence" value="ECO:0007669"/>
    <property type="project" value="UniProtKB-SubCell"/>
</dbReference>
<comment type="similarity">
    <text evidence="2">Belongs to the UPF0324 family.</text>
</comment>
<evidence type="ECO:0000313" key="9">
    <source>
        <dbReference type="Proteomes" id="UP000607645"/>
    </source>
</evidence>
<evidence type="ECO:0000256" key="7">
    <source>
        <dbReference type="SAM" id="Phobius"/>
    </source>
</evidence>
<evidence type="ECO:0000256" key="5">
    <source>
        <dbReference type="ARBA" id="ARBA00022989"/>
    </source>
</evidence>
<evidence type="ECO:0000256" key="4">
    <source>
        <dbReference type="ARBA" id="ARBA00022692"/>
    </source>
</evidence>
<feature type="transmembrane region" description="Helical" evidence="7">
    <location>
        <begin position="219"/>
        <end position="238"/>
    </location>
</feature>
<accession>A0A8J6J6H5</accession>
<keyword evidence="9" id="KW-1185">Reference proteome</keyword>